<dbReference type="EMBL" id="OIVN01000757">
    <property type="protein sequence ID" value="SPC85111.1"/>
    <property type="molecule type" value="Genomic_DNA"/>
</dbReference>
<reference evidence="4" key="1">
    <citation type="submission" date="2018-02" db="EMBL/GenBank/DDBJ databases">
        <authorList>
            <person name="Cohen D.B."/>
            <person name="Kent A.D."/>
        </authorList>
    </citation>
    <scope>NUCLEOTIDE SEQUENCE</scope>
</reference>
<dbReference type="InterPro" id="IPR026960">
    <property type="entry name" value="RVT-Znf"/>
</dbReference>
<feature type="domain" description="Reverse transcriptase zinc-binding" evidence="3">
    <location>
        <begin position="302"/>
        <end position="386"/>
    </location>
</feature>
<evidence type="ECO:0000256" key="2">
    <source>
        <dbReference type="ARBA" id="ARBA00022737"/>
    </source>
</evidence>
<dbReference type="Gene3D" id="3.80.10.10">
    <property type="entry name" value="Ribonuclease Inhibitor"/>
    <property type="match status" value="2"/>
</dbReference>
<evidence type="ECO:0000256" key="1">
    <source>
        <dbReference type="ARBA" id="ARBA00022614"/>
    </source>
</evidence>
<dbReference type="AlphaFoldDB" id="A0A2N9FDY2"/>
<keyword evidence="2" id="KW-0677">Repeat</keyword>
<dbReference type="SUPFAM" id="SSF52058">
    <property type="entry name" value="L domain-like"/>
    <property type="match status" value="1"/>
</dbReference>
<dbReference type="InterPro" id="IPR001611">
    <property type="entry name" value="Leu-rich_rpt"/>
</dbReference>
<evidence type="ECO:0000259" key="3">
    <source>
        <dbReference type="Pfam" id="PF13966"/>
    </source>
</evidence>
<sequence>MSTEHNGTHMYQVKEKLLSSKVEIMGAAIYVKLQDLGVKALNSIFQQWNAQAAALWNITGDPCSGSAIDETEFEIPANNPAIKCNCSYGNGTICHIRKLRVFALNKTGVIPKELVALKFLTFLKIDQNYFTGPLPAFIGNLSALELLSIGGNAFSGTIPKELGNLKELWMLLHPEPRCYGLRSSRVLRVRHLIPFNRALLGKWLWRFGIEETHLWRRVLVVKYGVESGGWITNKPRGPNGCSVWKHIRMGWDGFSAHAGFDVGLGNRVLFWHDSWCSDHPLKEYFPEDAVKLTWTLNRYSTFDSHSFYHALHSLTEVHFPWKSIWRGKAPRRVAFFVWIAAWGRILTCDSLMKRGYVMANYCCMCKAAEETVDHLLLHCGVAREIWSFVFRSFGIDGVLLNSFTELLFGWWNWFGKSSSSVWNLIPSCLIWTIWRERNSRTFENIEVSVGKIIEIFFRSFNINNFSGTLPSQLGNLVKLKELYINSCGLGGEIPSTFANLQKMETLWASDNPFTGRIPDLIGNWTNLKTLVLRNALITGSIPSDIGEYQSLKTLDLSFNNLTGEIPSGLFNMSSLQYLFLGNNSLSGTLPSMKSDGLQNVFQ</sequence>
<protein>
    <recommendedName>
        <fullName evidence="3">Reverse transcriptase zinc-binding domain-containing protein</fullName>
    </recommendedName>
</protein>
<evidence type="ECO:0000313" key="4">
    <source>
        <dbReference type="EMBL" id="SPC85111.1"/>
    </source>
</evidence>
<dbReference type="PROSITE" id="PS51450">
    <property type="entry name" value="LRR"/>
    <property type="match status" value="1"/>
</dbReference>
<accession>A0A2N9FDY2</accession>
<gene>
    <name evidence="4" type="ORF">FSB_LOCUS12993</name>
</gene>
<name>A0A2N9FDY2_FAGSY</name>
<dbReference type="FunFam" id="3.80.10.10:FF:000383">
    <property type="entry name" value="Leucine-rich repeat receptor protein kinase EMS1"/>
    <property type="match status" value="1"/>
</dbReference>
<dbReference type="InterPro" id="IPR025875">
    <property type="entry name" value="Leu-rich_rpt_4"/>
</dbReference>
<dbReference type="Pfam" id="PF13966">
    <property type="entry name" value="zf-RVT"/>
    <property type="match status" value="1"/>
</dbReference>
<dbReference type="PANTHER" id="PTHR48065">
    <property type="entry name" value="OS10G0469600 PROTEIN"/>
    <property type="match status" value="1"/>
</dbReference>
<organism evidence="4">
    <name type="scientific">Fagus sylvatica</name>
    <name type="common">Beechnut</name>
    <dbReference type="NCBI Taxonomy" id="28930"/>
    <lineage>
        <taxon>Eukaryota</taxon>
        <taxon>Viridiplantae</taxon>
        <taxon>Streptophyta</taxon>
        <taxon>Embryophyta</taxon>
        <taxon>Tracheophyta</taxon>
        <taxon>Spermatophyta</taxon>
        <taxon>Magnoliopsida</taxon>
        <taxon>eudicotyledons</taxon>
        <taxon>Gunneridae</taxon>
        <taxon>Pentapetalae</taxon>
        <taxon>rosids</taxon>
        <taxon>fabids</taxon>
        <taxon>Fagales</taxon>
        <taxon>Fagaceae</taxon>
        <taxon>Fagus</taxon>
    </lineage>
</organism>
<keyword evidence="1" id="KW-0433">Leucine-rich repeat</keyword>
<dbReference type="Pfam" id="PF12799">
    <property type="entry name" value="LRR_4"/>
    <property type="match status" value="1"/>
</dbReference>
<dbReference type="PANTHER" id="PTHR48065:SF11">
    <property type="entry name" value="OS11G0213300 PROTEIN"/>
    <property type="match status" value="1"/>
</dbReference>
<dbReference type="Pfam" id="PF00560">
    <property type="entry name" value="LRR_1"/>
    <property type="match status" value="3"/>
</dbReference>
<proteinExistence type="predicted"/>
<dbReference type="InterPro" id="IPR032675">
    <property type="entry name" value="LRR_dom_sf"/>
</dbReference>